<proteinExistence type="predicted"/>
<feature type="chain" id="PRO_5012974442" description="DUF4399 domain-containing protein" evidence="1">
    <location>
        <begin position="20"/>
        <end position="147"/>
    </location>
</feature>
<dbReference type="Proteomes" id="UP000184221">
    <property type="component" value="Unassembled WGS sequence"/>
</dbReference>
<feature type="domain" description="DUF4399" evidence="2">
    <location>
        <begin position="48"/>
        <end position="145"/>
    </location>
</feature>
<dbReference type="OrthoDB" id="531568at2"/>
<evidence type="ECO:0000313" key="4">
    <source>
        <dbReference type="Proteomes" id="UP000184221"/>
    </source>
</evidence>
<accession>A0A1M5XSE2</accession>
<dbReference type="RefSeq" id="WP_072779955.1">
    <property type="nucleotide sequence ID" value="NZ_FQXC01000008.1"/>
</dbReference>
<feature type="signal peptide" evidence="1">
    <location>
        <begin position="1"/>
        <end position="19"/>
    </location>
</feature>
<keyword evidence="4" id="KW-1185">Reference proteome</keyword>
<sequence length="147" mass="15136">MKHLICAAALALTTTGAVSAEGTPAPEGASLYVVNLEDGASVQSPVTVIFGLSGMGVAPAGVERENTGHHHIYLNRPAFGEAEGDDEIAANGVPSDDNHLHFGGGQTQATLDLPAGTHTIQLVLGDQFHVPHDPPVVSDRITITVSE</sequence>
<evidence type="ECO:0000256" key="1">
    <source>
        <dbReference type="SAM" id="SignalP"/>
    </source>
</evidence>
<evidence type="ECO:0000259" key="2">
    <source>
        <dbReference type="Pfam" id="PF14347"/>
    </source>
</evidence>
<evidence type="ECO:0000313" key="3">
    <source>
        <dbReference type="EMBL" id="SHI02612.1"/>
    </source>
</evidence>
<reference evidence="3 4" key="1">
    <citation type="submission" date="2016-11" db="EMBL/GenBank/DDBJ databases">
        <authorList>
            <person name="Jaros S."/>
            <person name="Januszkiewicz K."/>
            <person name="Wedrychowicz H."/>
        </authorList>
    </citation>
    <scope>NUCLEOTIDE SEQUENCE [LARGE SCALE GENOMIC DNA]</scope>
    <source>
        <strain evidence="3 4">DSM 29431</strain>
    </source>
</reference>
<dbReference type="STRING" id="996342.SAMN05443551_4099"/>
<dbReference type="EMBL" id="FQXC01000008">
    <property type="protein sequence ID" value="SHI02612.1"/>
    <property type="molecule type" value="Genomic_DNA"/>
</dbReference>
<keyword evidence="1" id="KW-0732">Signal</keyword>
<organism evidence="3 4">
    <name type="scientific">Marivita hallyeonensis</name>
    <dbReference type="NCBI Taxonomy" id="996342"/>
    <lineage>
        <taxon>Bacteria</taxon>
        <taxon>Pseudomonadati</taxon>
        <taxon>Pseudomonadota</taxon>
        <taxon>Alphaproteobacteria</taxon>
        <taxon>Rhodobacterales</taxon>
        <taxon>Roseobacteraceae</taxon>
        <taxon>Marivita</taxon>
    </lineage>
</organism>
<name>A0A1M5XSE2_9RHOB</name>
<dbReference type="AlphaFoldDB" id="A0A1M5XSE2"/>
<dbReference type="InterPro" id="IPR025512">
    <property type="entry name" value="DUF4399"/>
</dbReference>
<protein>
    <recommendedName>
        <fullName evidence="2">DUF4399 domain-containing protein</fullName>
    </recommendedName>
</protein>
<dbReference type="Pfam" id="PF14347">
    <property type="entry name" value="DUF4399"/>
    <property type="match status" value="1"/>
</dbReference>
<gene>
    <name evidence="3" type="ORF">SAMN05443551_4099</name>
</gene>